<reference evidence="2 3" key="1">
    <citation type="submission" date="2014-07" db="EMBL/GenBank/DDBJ databases">
        <title>Genome of Chryseobacterium formosense LMG 24722.</title>
        <authorList>
            <person name="Pipes S.E."/>
            <person name="Stropko S.J."/>
            <person name="Newman J.D."/>
        </authorList>
    </citation>
    <scope>NUCLEOTIDE SEQUENCE [LARGE SCALE GENOMIC DNA]</scope>
    <source>
        <strain evidence="2 3">LMG 24722</strain>
    </source>
</reference>
<name>A0A085Z2Q4_9FLAO</name>
<dbReference type="AlphaFoldDB" id="A0A085Z2Q4"/>
<organism evidence="2 3">
    <name type="scientific">Chryseobacterium formosense</name>
    <dbReference type="NCBI Taxonomy" id="236814"/>
    <lineage>
        <taxon>Bacteria</taxon>
        <taxon>Pseudomonadati</taxon>
        <taxon>Bacteroidota</taxon>
        <taxon>Flavobacteriia</taxon>
        <taxon>Flavobacteriales</taxon>
        <taxon>Weeksellaceae</taxon>
        <taxon>Chryseobacterium group</taxon>
        <taxon>Chryseobacterium</taxon>
    </lineage>
</organism>
<evidence type="ECO:0000313" key="3">
    <source>
        <dbReference type="Proteomes" id="UP000028713"/>
    </source>
</evidence>
<dbReference type="OrthoDB" id="1262545at2"/>
<evidence type="ECO:0000313" key="2">
    <source>
        <dbReference type="EMBL" id="KFE98717.1"/>
    </source>
</evidence>
<keyword evidence="3" id="KW-1185">Reference proteome</keyword>
<comment type="caution">
    <text evidence="2">The sequence shown here is derived from an EMBL/GenBank/DDBJ whole genome shotgun (WGS) entry which is preliminary data.</text>
</comment>
<keyword evidence="1" id="KW-0812">Transmembrane</keyword>
<dbReference type="EMBL" id="JPRP01000002">
    <property type="protein sequence ID" value="KFE98717.1"/>
    <property type="molecule type" value="Genomic_DNA"/>
</dbReference>
<keyword evidence="1" id="KW-0472">Membrane</keyword>
<accession>A0A085Z2Q4</accession>
<dbReference type="Proteomes" id="UP000028713">
    <property type="component" value="Unassembled WGS sequence"/>
</dbReference>
<gene>
    <name evidence="2" type="ORF">IX39_14970</name>
</gene>
<sequence>MNKKYIKFLPLIIAVIAISVYLVYANYNYARFSREKVNSKVVGRSNWQLRTTEFYLENGLQVDSTGILPYNIKVGDSISKEANSLKFKVYRKDKFQRFEFYKAY</sequence>
<protein>
    <submittedName>
        <fullName evidence="2">Uncharacterized protein</fullName>
    </submittedName>
</protein>
<evidence type="ECO:0000256" key="1">
    <source>
        <dbReference type="SAM" id="Phobius"/>
    </source>
</evidence>
<feature type="transmembrane region" description="Helical" evidence="1">
    <location>
        <begin position="6"/>
        <end position="27"/>
    </location>
</feature>
<keyword evidence="1" id="KW-1133">Transmembrane helix</keyword>
<dbReference type="RefSeq" id="WP_034677975.1">
    <property type="nucleotide sequence ID" value="NZ_FPAP01000002.1"/>
</dbReference>
<proteinExistence type="predicted"/>